<reference evidence="1 2" key="1">
    <citation type="journal article" date="2013" name="Genome Announc.">
        <title>Draft Genome Sequence of Sphingobium lactosutens Strain DS20T, Isolated from a Hexachlorocyclohexane Dumpsite.</title>
        <authorList>
            <person name="Kumar R."/>
            <person name="Dwivedi V."/>
            <person name="Negi V."/>
            <person name="Khurana J.P."/>
            <person name="Lal R."/>
        </authorList>
    </citation>
    <scope>NUCLEOTIDE SEQUENCE [LARGE SCALE GENOMIC DNA]</scope>
    <source>
        <strain evidence="1 2">DS20</strain>
    </source>
</reference>
<dbReference type="PATRIC" id="fig|1331060.3.peg.4430"/>
<evidence type="ECO:0000313" key="2">
    <source>
        <dbReference type="Proteomes" id="UP000015531"/>
    </source>
</evidence>
<comment type="caution">
    <text evidence="1">The sequence shown here is derived from an EMBL/GenBank/DDBJ whole genome shotgun (WGS) entry which is preliminary data.</text>
</comment>
<evidence type="ECO:0000313" key="1">
    <source>
        <dbReference type="EMBL" id="EQB11253.1"/>
    </source>
</evidence>
<evidence type="ECO:0008006" key="3">
    <source>
        <dbReference type="Google" id="ProtNLM"/>
    </source>
</evidence>
<dbReference type="OrthoDB" id="4519042at2"/>
<protein>
    <recommendedName>
        <fullName evidence="3">Terminase</fullName>
    </recommendedName>
</protein>
<proteinExistence type="predicted"/>
<dbReference type="RefSeq" id="WP_021228042.1">
    <property type="nucleotide sequence ID" value="NZ_ATDP01000107.1"/>
</dbReference>
<name>T0HGM8_9SPHN</name>
<dbReference type="Proteomes" id="UP000015531">
    <property type="component" value="Unassembled WGS sequence"/>
</dbReference>
<dbReference type="EMBL" id="ATDP01000107">
    <property type="protein sequence ID" value="EQB11253.1"/>
    <property type="molecule type" value="Genomic_DNA"/>
</dbReference>
<organism evidence="1 2">
    <name type="scientific">Sphingobium lactosutens DS20</name>
    <dbReference type="NCBI Taxonomy" id="1331060"/>
    <lineage>
        <taxon>Bacteria</taxon>
        <taxon>Pseudomonadati</taxon>
        <taxon>Pseudomonadota</taxon>
        <taxon>Alphaproteobacteria</taxon>
        <taxon>Sphingomonadales</taxon>
        <taxon>Sphingomonadaceae</taxon>
        <taxon>Sphingobium</taxon>
    </lineage>
</organism>
<sequence>MANELHDYLNLITFVREQTLHLGYDGFWEWMATIDDDFREAIISVMQDPAFTLEEHQTMPMDRWRILFFRMGRGAGKTHAAAANTNLLAKYLYPGGYGILVGPTVQHVRETMIEGKSGLIATAPADCIPEYRPLICPHRVDRLVC</sequence>
<gene>
    <name evidence="1" type="ORF">RLDS_22895</name>
</gene>
<keyword evidence="2" id="KW-1185">Reference proteome</keyword>
<dbReference type="AlphaFoldDB" id="T0HGM8"/>
<accession>T0HGM8</accession>